<name>A0ACB8RD10_9AGAM</name>
<evidence type="ECO:0000313" key="2">
    <source>
        <dbReference type="Proteomes" id="UP000814033"/>
    </source>
</evidence>
<sequence length="624" mass="68859">MMLKPFIHDPVTSEPELTAYERLLITSGSNPAQVVKRAKEGSTAAFQALAMHCAEVPTIQIPTVINMFCAGLDARNIPHSLLAHQDPTPSALSALSRAVSGFIAIERLTYTNPSQPLFLPQFARKWDGIYQWTVFFNDIYPFLADEDKVLIYDVLGQAITALELYGPTRKVVRDTPGVFALISSIWAKYTPPRKGCVVRCHPSFLSRLLQNLLMVPNDEGLASFVAATGKTPAAIARVALLRLRAVARDPSSSIGEFSAHMDMLMWLAHGRKGILREAVVQEDGGAILTKSLLALMNRPDLGTKDVATAISLNFCVMKWYLKTRSSVHAMRCAIRSGLFVAYAKLTPVFKDYHMFHQQNILAVMKEALSHHLVYSSVVNQAIESAGDFIAGRPWEAVAEPQLKFALLCVSRLVSVRGMFMREWDAMKHMAHCNSCEARFLKVDLKACGQCHAVLYCSKACQAAAWVTHKKTCALRRRIASRELGGPSKADWIYLRQLALYDARGAQGRLHPVAAEDLPGVPLSDIGISLDYRTDFPTVKLFQLGPAATCLRDDGPDSDNMVLANNLMEQARTRAAGCTLVMTETALGNGKRLGIVLVSPSIWDTEDMEYSEFRVVDAAWMEDGV</sequence>
<reference evidence="1" key="2">
    <citation type="journal article" date="2022" name="New Phytol.">
        <title>Evolutionary transition to the ectomycorrhizal habit in the genomes of a hyperdiverse lineage of mushroom-forming fungi.</title>
        <authorList>
            <person name="Looney B."/>
            <person name="Miyauchi S."/>
            <person name="Morin E."/>
            <person name="Drula E."/>
            <person name="Courty P.E."/>
            <person name="Kohler A."/>
            <person name="Kuo A."/>
            <person name="LaButti K."/>
            <person name="Pangilinan J."/>
            <person name="Lipzen A."/>
            <person name="Riley R."/>
            <person name="Andreopoulos W."/>
            <person name="He G."/>
            <person name="Johnson J."/>
            <person name="Nolan M."/>
            <person name="Tritt A."/>
            <person name="Barry K.W."/>
            <person name="Grigoriev I.V."/>
            <person name="Nagy L.G."/>
            <person name="Hibbett D."/>
            <person name="Henrissat B."/>
            <person name="Matheny P.B."/>
            <person name="Labbe J."/>
            <person name="Martin F.M."/>
        </authorList>
    </citation>
    <scope>NUCLEOTIDE SEQUENCE</scope>
    <source>
        <strain evidence="1">FP105234-sp</strain>
    </source>
</reference>
<protein>
    <submittedName>
        <fullName evidence="1">Uncharacterized protein</fullName>
    </submittedName>
</protein>
<dbReference type="EMBL" id="MU276092">
    <property type="protein sequence ID" value="KAI0041943.1"/>
    <property type="molecule type" value="Genomic_DNA"/>
</dbReference>
<accession>A0ACB8RD10</accession>
<gene>
    <name evidence="1" type="ORF">FA95DRAFT_1682874</name>
</gene>
<keyword evidence="2" id="KW-1185">Reference proteome</keyword>
<evidence type="ECO:0000313" key="1">
    <source>
        <dbReference type="EMBL" id="KAI0041943.1"/>
    </source>
</evidence>
<reference evidence="1" key="1">
    <citation type="submission" date="2021-02" db="EMBL/GenBank/DDBJ databases">
        <authorList>
            <consortium name="DOE Joint Genome Institute"/>
            <person name="Ahrendt S."/>
            <person name="Looney B.P."/>
            <person name="Miyauchi S."/>
            <person name="Morin E."/>
            <person name="Drula E."/>
            <person name="Courty P.E."/>
            <person name="Chicoki N."/>
            <person name="Fauchery L."/>
            <person name="Kohler A."/>
            <person name="Kuo A."/>
            <person name="Labutti K."/>
            <person name="Pangilinan J."/>
            <person name="Lipzen A."/>
            <person name="Riley R."/>
            <person name="Andreopoulos W."/>
            <person name="He G."/>
            <person name="Johnson J."/>
            <person name="Barry K.W."/>
            <person name="Grigoriev I.V."/>
            <person name="Nagy L."/>
            <person name="Hibbett D."/>
            <person name="Henrissat B."/>
            <person name="Matheny P.B."/>
            <person name="Labbe J."/>
            <person name="Martin F."/>
        </authorList>
    </citation>
    <scope>NUCLEOTIDE SEQUENCE</scope>
    <source>
        <strain evidence="1">FP105234-sp</strain>
    </source>
</reference>
<organism evidence="1 2">
    <name type="scientific">Auriscalpium vulgare</name>
    <dbReference type="NCBI Taxonomy" id="40419"/>
    <lineage>
        <taxon>Eukaryota</taxon>
        <taxon>Fungi</taxon>
        <taxon>Dikarya</taxon>
        <taxon>Basidiomycota</taxon>
        <taxon>Agaricomycotina</taxon>
        <taxon>Agaricomycetes</taxon>
        <taxon>Russulales</taxon>
        <taxon>Auriscalpiaceae</taxon>
        <taxon>Auriscalpium</taxon>
    </lineage>
</organism>
<comment type="caution">
    <text evidence="1">The sequence shown here is derived from an EMBL/GenBank/DDBJ whole genome shotgun (WGS) entry which is preliminary data.</text>
</comment>
<dbReference type="Proteomes" id="UP000814033">
    <property type="component" value="Unassembled WGS sequence"/>
</dbReference>
<proteinExistence type="predicted"/>